<evidence type="ECO:0000313" key="3">
    <source>
        <dbReference type="Proteomes" id="UP000075883"/>
    </source>
</evidence>
<dbReference type="VEuPathDB" id="VectorBase:ACUA001025"/>
<keyword evidence="1" id="KW-1133">Transmembrane helix</keyword>
<evidence type="ECO:0000256" key="1">
    <source>
        <dbReference type="SAM" id="Phobius"/>
    </source>
</evidence>
<name>A0A182LSS2_9DIPT</name>
<dbReference type="AlphaFoldDB" id="A0A182LSS2"/>
<organism evidence="2 3">
    <name type="scientific">Anopheles culicifacies</name>
    <dbReference type="NCBI Taxonomy" id="139723"/>
    <lineage>
        <taxon>Eukaryota</taxon>
        <taxon>Metazoa</taxon>
        <taxon>Ecdysozoa</taxon>
        <taxon>Arthropoda</taxon>
        <taxon>Hexapoda</taxon>
        <taxon>Insecta</taxon>
        <taxon>Pterygota</taxon>
        <taxon>Neoptera</taxon>
        <taxon>Endopterygota</taxon>
        <taxon>Diptera</taxon>
        <taxon>Nematocera</taxon>
        <taxon>Culicoidea</taxon>
        <taxon>Culicidae</taxon>
        <taxon>Anophelinae</taxon>
        <taxon>Anopheles</taxon>
        <taxon>culicifacies species complex</taxon>
    </lineage>
</organism>
<feature type="transmembrane region" description="Helical" evidence="1">
    <location>
        <begin position="36"/>
        <end position="57"/>
    </location>
</feature>
<feature type="transmembrane region" description="Helical" evidence="1">
    <location>
        <begin position="77"/>
        <end position="96"/>
    </location>
</feature>
<sequence length="144" mass="15105">MSPDGDAPGRVVVVVVAMVIAAWCSTPCAPPCTINGLSGVSVGVGVVLVVLPEVMMAWCEFGVLGRVSANNEATLKLLIRVLLFCCMGTVGLVMAIRTGVTNMVVCLAKGNLCFWDNQPILHQLRVLYTVGIGGSSICNNRTDP</sequence>
<evidence type="ECO:0000313" key="2">
    <source>
        <dbReference type="EnsemblMetazoa" id="ACUA001025-PA"/>
    </source>
</evidence>
<dbReference type="Proteomes" id="UP000075883">
    <property type="component" value="Unassembled WGS sequence"/>
</dbReference>
<accession>A0A182LSS2</accession>
<keyword evidence="1" id="KW-0472">Membrane</keyword>
<keyword evidence="1" id="KW-0812">Transmembrane</keyword>
<feature type="transmembrane region" description="Helical" evidence="1">
    <location>
        <begin position="12"/>
        <end position="29"/>
    </location>
</feature>
<reference evidence="2" key="2">
    <citation type="submission" date="2020-05" db="UniProtKB">
        <authorList>
            <consortium name="EnsemblMetazoa"/>
        </authorList>
    </citation>
    <scope>IDENTIFICATION</scope>
    <source>
        <strain evidence="2">A-37</strain>
    </source>
</reference>
<protein>
    <submittedName>
        <fullName evidence="2">Uncharacterized protein</fullName>
    </submittedName>
</protein>
<reference evidence="3" key="1">
    <citation type="submission" date="2013-09" db="EMBL/GenBank/DDBJ databases">
        <title>The Genome Sequence of Anopheles culicifacies species A.</title>
        <authorList>
            <consortium name="The Broad Institute Genomics Platform"/>
            <person name="Neafsey D.E."/>
            <person name="Besansky N."/>
            <person name="Howell P."/>
            <person name="Walton C."/>
            <person name="Young S.K."/>
            <person name="Zeng Q."/>
            <person name="Gargeya S."/>
            <person name="Fitzgerald M."/>
            <person name="Haas B."/>
            <person name="Abouelleil A."/>
            <person name="Allen A.W."/>
            <person name="Alvarado L."/>
            <person name="Arachchi H.M."/>
            <person name="Berlin A.M."/>
            <person name="Chapman S.B."/>
            <person name="Gainer-Dewar J."/>
            <person name="Goldberg J."/>
            <person name="Griggs A."/>
            <person name="Gujja S."/>
            <person name="Hansen M."/>
            <person name="Howarth C."/>
            <person name="Imamovic A."/>
            <person name="Ireland A."/>
            <person name="Larimer J."/>
            <person name="McCowan C."/>
            <person name="Murphy C."/>
            <person name="Pearson M."/>
            <person name="Poon T.W."/>
            <person name="Priest M."/>
            <person name="Roberts A."/>
            <person name="Saif S."/>
            <person name="Shea T."/>
            <person name="Sisk P."/>
            <person name="Sykes S."/>
            <person name="Wortman J."/>
            <person name="Nusbaum C."/>
            <person name="Birren B."/>
        </authorList>
    </citation>
    <scope>NUCLEOTIDE SEQUENCE [LARGE SCALE GENOMIC DNA]</scope>
    <source>
        <strain evidence="3">A-37</strain>
    </source>
</reference>
<keyword evidence="3" id="KW-1185">Reference proteome</keyword>
<dbReference type="EMBL" id="AXCM01000175">
    <property type="status" value="NOT_ANNOTATED_CDS"/>
    <property type="molecule type" value="Genomic_DNA"/>
</dbReference>
<dbReference type="EnsemblMetazoa" id="ACUA001025-RA">
    <property type="protein sequence ID" value="ACUA001025-PA"/>
    <property type="gene ID" value="ACUA001025"/>
</dbReference>
<proteinExistence type="predicted"/>